<evidence type="ECO:0000256" key="2">
    <source>
        <dbReference type="SAM" id="Phobius"/>
    </source>
</evidence>
<evidence type="ECO:0000256" key="1">
    <source>
        <dbReference type="SAM" id="MobiDB-lite"/>
    </source>
</evidence>
<dbReference type="InterPro" id="IPR021840">
    <property type="entry name" value="DUF3433"/>
</dbReference>
<dbReference type="EMBL" id="ML986593">
    <property type="protein sequence ID" value="KAF2267244.1"/>
    <property type="molecule type" value="Genomic_DNA"/>
</dbReference>
<dbReference type="Pfam" id="PF11915">
    <property type="entry name" value="DUF3433"/>
    <property type="match status" value="1"/>
</dbReference>
<feature type="transmembrane region" description="Helical" evidence="2">
    <location>
        <begin position="371"/>
        <end position="392"/>
    </location>
</feature>
<organism evidence="3 4">
    <name type="scientific">Lojkania enalia</name>
    <dbReference type="NCBI Taxonomy" id="147567"/>
    <lineage>
        <taxon>Eukaryota</taxon>
        <taxon>Fungi</taxon>
        <taxon>Dikarya</taxon>
        <taxon>Ascomycota</taxon>
        <taxon>Pezizomycotina</taxon>
        <taxon>Dothideomycetes</taxon>
        <taxon>Pleosporomycetidae</taxon>
        <taxon>Pleosporales</taxon>
        <taxon>Pleosporales incertae sedis</taxon>
        <taxon>Lojkania</taxon>
    </lineage>
</organism>
<name>A0A9P4KIQ7_9PLEO</name>
<evidence type="ECO:0000313" key="3">
    <source>
        <dbReference type="EMBL" id="KAF2267244.1"/>
    </source>
</evidence>
<dbReference type="PANTHER" id="PTHR37544">
    <property type="entry name" value="SPRAY-RELATED"/>
    <property type="match status" value="1"/>
</dbReference>
<gene>
    <name evidence="3" type="ORF">CC78DRAFT_593768</name>
</gene>
<dbReference type="Proteomes" id="UP000800093">
    <property type="component" value="Unassembled WGS sequence"/>
</dbReference>
<feature type="transmembrane region" description="Helical" evidence="2">
    <location>
        <begin position="48"/>
        <end position="70"/>
    </location>
</feature>
<comment type="caution">
    <text evidence="3">The sequence shown here is derived from an EMBL/GenBank/DDBJ whole genome shotgun (WGS) entry which is preliminary data.</text>
</comment>
<feature type="transmembrane region" description="Helical" evidence="2">
    <location>
        <begin position="268"/>
        <end position="289"/>
    </location>
</feature>
<keyword evidence="2" id="KW-0812">Transmembrane</keyword>
<protein>
    <submittedName>
        <fullName evidence="3">Uncharacterized protein</fullName>
    </submittedName>
</protein>
<dbReference type="PANTHER" id="PTHR37544:SF3">
    <property type="entry name" value="SPRAY"/>
    <property type="match status" value="1"/>
</dbReference>
<dbReference type="OrthoDB" id="5428901at2759"/>
<feature type="transmembrane region" description="Helical" evidence="2">
    <location>
        <begin position="295"/>
        <end position="316"/>
    </location>
</feature>
<dbReference type="AlphaFoldDB" id="A0A9P4KIQ7"/>
<feature type="region of interest" description="Disordered" evidence="1">
    <location>
        <begin position="109"/>
        <end position="130"/>
    </location>
</feature>
<accession>A0A9P4KIQ7</accession>
<proteinExistence type="predicted"/>
<keyword evidence="2" id="KW-0472">Membrane</keyword>
<keyword evidence="4" id="KW-1185">Reference proteome</keyword>
<keyword evidence="2" id="KW-1133">Transmembrane helix</keyword>
<feature type="transmembrane region" description="Helical" evidence="2">
    <location>
        <begin position="144"/>
        <end position="167"/>
    </location>
</feature>
<evidence type="ECO:0000313" key="4">
    <source>
        <dbReference type="Proteomes" id="UP000800093"/>
    </source>
</evidence>
<sequence length="510" mass="56714">MEETRTYNSQDRQIYSEGAQFFSSNPLVAPNRKQRQKFYTPVELRTPFLLAFCIMILVVFTLLQVAAAAYHGVPSLHSFVARAAQDECPLGATCTPKVGSRTNLDAAASTTFPPLTAPPPGSWTDPNERNYTDSSLTSGWSRKYYFVGAYLPTLTAIMFSVCWRCIFVRLKEMQPLYQLNKPGGALSESSMMLSYTTAPLGSVFLSSLKAKHWLICLASVNVALTTICTAFAPETLFIDTSGTECRIIVNPIKSTNNDCHMHLAMRPALAWVLGVILFIIFAITVALILRLRHSVSGIFAEATSIVGIACLYNIYLSRGLIRSIHSPPNLTQHPSKLAESTMSASSNPYSNISALPLTNQKRRPNYSLHPAFLAVFWLYLIGLLIFILYYRFISKPGTGNVLEDFMNSQSLGVRPADDQHRHCHQILLGLRRKGNAALLAIRRPCLPERYHSEQECAGAHAESSYYYAVFQKYMGECSAGRRHLDGCTKRGADYYFEHYSFLSCDGVGGV</sequence>
<reference evidence="4" key="1">
    <citation type="journal article" date="2020" name="Stud. Mycol.">
        <title>101 Dothideomycetes genomes: A test case for predicting lifestyles and emergence of pathogens.</title>
        <authorList>
            <person name="Haridas S."/>
            <person name="Albert R."/>
            <person name="Binder M."/>
            <person name="Bloem J."/>
            <person name="LaButti K."/>
            <person name="Salamov A."/>
            <person name="Andreopoulos B."/>
            <person name="Baker S."/>
            <person name="Barry K."/>
            <person name="Bills G."/>
            <person name="Bluhm B."/>
            <person name="Cannon C."/>
            <person name="Castanera R."/>
            <person name="Culley D."/>
            <person name="Daum C."/>
            <person name="Ezra D."/>
            <person name="Gonzalez J."/>
            <person name="Henrissat B."/>
            <person name="Kuo A."/>
            <person name="Liang C."/>
            <person name="Lipzen A."/>
            <person name="Lutzoni F."/>
            <person name="Magnuson J."/>
            <person name="Mondo S."/>
            <person name="Nolan M."/>
            <person name="Ohm R."/>
            <person name="Pangilinan J."/>
            <person name="Park H.-J."/>
            <person name="Ramirez L."/>
            <person name="Alfaro M."/>
            <person name="Sun H."/>
            <person name="Tritt A."/>
            <person name="Yoshinaga Y."/>
            <person name="Zwiers L.-H."/>
            <person name="Turgeon B."/>
            <person name="Goodwin S."/>
            <person name="Spatafora J."/>
            <person name="Crous P."/>
            <person name="Grigoriev I."/>
        </authorList>
    </citation>
    <scope>NUCLEOTIDE SEQUENCE [LARGE SCALE GENOMIC DNA]</scope>
    <source>
        <strain evidence="4">CBS 304.66</strain>
    </source>
</reference>